<evidence type="ECO:0000259" key="5">
    <source>
        <dbReference type="SMART" id="SM00849"/>
    </source>
</evidence>
<dbReference type="InterPro" id="IPR051453">
    <property type="entry name" value="MBL_Glyoxalase_II"/>
</dbReference>
<dbReference type="InterPro" id="IPR001279">
    <property type="entry name" value="Metallo-B-lactamas"/>
</dbReference>
<sequence>MLVLGFPAGSFETNAYVIAPGPGSGCLIIDPGQRSADGLHELITRHRLEPEAVLITHGHMDHTWDAVPVSRRYGVPVHIHPDDRFMLAAPARGLPANFPGELLEGHPCAEPSDVRLFGESEEGEEGRERGEGREPGEPVVAAGLTVSAHHVGGHTPGSVVFHCAYEGESVLFTGDALFAGALGRTDGPGGDALGLRNSLARVCGPMDDTTALCTGHGGTSTLGRERRVHAFL</sequence>
<comment type="caution">
    <text evidence="6">The sequence shown here is derived from an EMBL/GenBank/DDBJ whole genome shotgun (WGS) entry which is preliminary data.</text>
</comment>
<organism evidence="6 7">
    <name type="scientific">Streptomyces inusitatus</name>
    <dbReference type="NCBI Taxonomy" id="68221"/>
    <lineage>
        <taxon>Bacteria</taxon>
        <taxon>Bacillati</taxon>
        <taxon>Actinomycetota</taxon>
        <taxon>Actinomycetes</taxon>
        <taxon>Kitasatosporales</taxon>
        <taxon>Streptomycetaceae</taxon>
        <taxon>Streptomyces</taxon>
    </lineage>
</organism>
<evidence type="ECO:0000313" key="7">
    <source>
        <dbReference type="Proteomes" id="UP000630936"/>
    </source>
</evidence>
<keyword evidence="2" id="KW-0479">Metal-binding</keyword>
<feature type="domain" description="Metallo-beta-lactamase" evidence="5">
    <location>
        <begin position="12"/>
        <end position="216"/>
    </location>
</feature>
<dbReference type="EMBL" id="BMWG01000006">
    <property type="protein sequence ID" value="GGZ31628.1"/>
    <property type="molecule type" value="Genomic_DNA"/>
</dbReference>
<reference evidence="6" key="1">
    <citation type="journal article" date="2014" name="Int. J. Syst. Evol. Microbiol.">
        <title>Complete genome sequence of Corynebacterium casei LMG S-19264T (=DSM 44701T), isolated from a smear-ripened cheese.</title>
        <authorList>
            <consortium name="US DOE Joint Genome Institute (JGI-PGF)"/>
            <person name="Walter F."/>
            <person name="Albersmeier A."/>
            <person name="Kalinowski J."/>
            <person name="Ruckert C."/>
        </authorList>
    </citation>
    <scope>NUCLEOTIDE SEQUENCE</scope>
    <source>
        <strain evidence="6">JCM 4988</strain>
    </source>
</reference>
<dbReference type="PANTHER" id="PTHR46233">
    <property type="entry name" value="HYDROXYACYLGLUTATHIONE HYDROLASE GLOC"/>
    <property type="match status" value="1"/>
</dbReference>
<dbReference type="SUPFAM" id="SSF56281">
    <property type="entry name" value="Metallo-hydrolase/oxidoreductase"/>
    <property type="match status" value="1"/>
</dbReference>
<name>A0A918Q3F8_9ACTN</name>
<comment type="cofactor">
    <cofactor evidence="1">
        <name>Zn(2+)</name>
        <dbReference type="ChEBI" id="CHEBI:29105"/>
    </cofactor>
</comment>
<reference evidence="6" key="2">
    <citation type="submission" date="2020-09" db="EMBL/GenBank/DDBJ databases">
        <authorList>
            <person name="Sun Q."/>
            <person name="Ohkuma M."/>
        </authorList>
    </citation>
    <scope>NUCLEOTIDE SEQUENCE</scope>
    <source>
        <strain evidence="6">JCM 4988</strain>
    </source>
</reference>
<keyword evidence="3 6" id="KW-0378">Hydrolase</keyword>
<accession>A0A918Q3F8</accession>
<evidence type="ECO:0000256" key="3">
    <source>
        <dbReference type="ARBA" id="ARBA00022801"/>
    </source>
</evidence>
<protein>
    <submittedName>
        <fullName evidence="6">Hydrolase</fullName>
    </submittedName>
</protein>
<evidence type="ECO:0000256" key="1">
    <source>
        <dbReference type="ARBA" id="ARBA00001947"/>
    </source>
</evidence>
<dbReference type="GO" id="GO:0046872">
    <property type="term" value="F:metal ion binding"/>
    <property type="evidence" value="ECO:0007669"/>
    <property type="project" value="UniProtKB-KW"/>
</dbReference>
<keyword evidence="7" id="KW-1185">Reference proteome</keyword>
<dbReference type="RefSeq" id="WP_190123275.1">
    <property type="nucleotide sequence ID" value="NZ_BMWG01000006.1"/>
</dbReference>
<dbReference type="Gene3D" id="3.60.15.10">
    <property type="entry name" value="Ribonuclease Z/Hydroxyacylglutathione hydrolase-like"/>
    <property type="match status" value="1"/>
</dbReference>
<evidence type="ECO:0000256" key="4">
    <source>
        <dbReference type="ARBA" id="ARBA00022833"/>
    </source>
</evidence>
<gene>
    <name evidence="6" type="ORF">GCM10010387_27080</name>
</gene>
<keyword evidence="4" id="KW-0862">Zinc</keyword>
<dbReference type="Pfam" id="PF00753">
    <property type="entry name" value="Lactamase_B"/>
    <property type="match status" value="1"/>
</dbReference>
<dbReference type="AlphaFoldDB" id="A0A918Q3F8"/>
<dbReference type="InterPro" id="IPR036866">
    <property type="entry name" value="RibonucZ/Hydroxyglut_hydro"/>
</dbReference>
<dbReference type="GO" id="GO:0016787">
    <property type="term" value="F:hydrolase activity"/>
    <property type="evidence" value="ECO:0007669"/>
    <property type="project" value="UniProtKB-KW"/>
</dbReference>
<evidence type="ECO:0000313" key="6">
    <source>
        <dbReference type="EMBL" id="GGZ31628.1"/>
    </source>
</evidence>
<evidence type="ECO:0000256" key="2">
    <source>
        <dbReference type="ARBA" id="ARBA00022723"/>
    </source>
</evidence>
<proteinExistence type="predicted"/>
<dbReference type="SMART" id="SM00849">
    <property type="entry name" value="Lactamase_B"/>
    <property type="match status" value="1"/>
</dbReference>
<dbReference type="CDD" id="cd06262">
    <property type="entry name" value="metallo-hydrolase-like_MBL-fold"/>
    <property type="match status" value="1"/>
</dbReference>
<dbReference type="PANTHER" id="PTHR46233:SF3">
    <property type="entry name" value="HYDROXYACYLGLUTATHIONE HYDROLASE GLOC"/>
    <property type="match status" value="1"/>
</dbReference>
<dbReference type="Proteomes" id="UP000630936">
    <property type="component" value="Unassembled WGS sequence"/>
</dbReference>